<dbReference type="InterPro" id="IPR036890">
    <property type="entry name" value="HATPase_C_sf"/>
</dbReference>
<keyword evidence="4" id="KW-0808">Transferase</keyword>
<dbReference type="Gene3D" id="1.25.40.10">
    <property type="entry name" value="Tetratricopeptide repeat domain"/>
    <property type="match status" value="2"/>
</dbReference>
<feature type="domain" description="Signal transduction histidine kinase HWE region" evidence="11">
    <location>
        <begin position="421"/>
        <end position="511"/>
    </location>
</feature>
<dbReference type="PANTHER" id="PTHR41523:SF8">
    <property type="entry name" value="ETHYLENE RESPONSE SENSOR PROTEIN"/>
    <property type="match status" value="1"/>
</dbReference>
<dbReference type="EC" id="2.7.13.3" evidence="2"/>
<accession>A0ABQ1TX98</accession>
<keyword evidence="13" id="KW-1185">Reference proteome</keyword>
<dbReference type="EMBL" id="BMHT01000002">
    <property type="protein sequence ID" value="GGF04277.1"/>
    <property type="molecule type" value="Genomic_DNA"/>
</dbReference>
<dbReference type="PANTHER" id="PTHR41523">
    <property type="entry name" value="TWO-COMPONENT SYSTEM SENSOR PROTEIN"/>
    <property type="match status" value="1"/>
</dbReference>
<evidence type="ECO:0000313" key="12">
    <source>
        <dbReference type="EMBL" id="GGF04277.1"/>
    </source>
</evidence>
<dbReference type="InterPro" id="IPR011495">
    <property type="entry name" value="Sig_transdc_His_kin_sub2_dim/P"/>
</dbReference>
<dbReference type="RefSeq" id="WP_188812521.1">
    <property type="nucleotide sequence ID" value="NZ_BMHT01000002.1"/>
</dbReference>
<keyword evidence="8" id="KW-0802">TPR repeat</keyword>
<evidence type="ECO:0000256" key="4">
    <source>
        <dbReference type="ARBA" id="ARBA00022679"/>
    </source>
</evidence>
<dbReference type="Pfam" id="PF13424">
    <property type="entry name" value="TPR_12"/>
    <property type="match status" value="1"/>
</dbReference>
<gene>
    <name evidence="12" type="ORF">GCM10011383_14190</name>
</gene>
<evidence type="ECO:0000313" key="13">
    <source>
        <dbReference type="Proteomes" id="UP000632273"/>
    </source>
</evidence>
<dbReference type="InterPro" id="IPR019734">
    <property type="entry name" value="TPR_rpt"/>
</dbReference>
<comment type="caution">
    <text evidence="12">The sequence shown here is derived from an EMBL/GenBank/DDBJ whole genome shotgun (WGS) entry which is preliminary data.</text>
</comment>
<feature type="domain" description="Histidine kinase/HSP90-like ATPase" evidence="10">
    <location>
        <begin position="517"/>
        <end position="617"/>
    </location>
</feature>
<dbReference type="InterPro" id="IPR011990">
    <property type="entry name" value="TPR-like_helical_dom_sf"/>
</dbReference>
<evidence type="ECO:0000256" key="7">
    <source>
        <dbReference type="ARBA" id="ARBA00022840"/>
    </source>
</evidence>
<keyword evidence="5" id="KW-0547">Nucleotide-binding</keyword>
<evidence type="ECO:0000256" key="5">
    <source>
        <dbReference type="ARBA" id="ARBA00022741"/>
    </source>
</evidence>
<evidence type="ECO:0000256" key="2">
    <source>
        <dbReference type="ARBA" id="ARBA00012438"/>
    </source>
</evidence>
<dbReference type="PROSITE" id="PS50005">
    <property type="entry name" value="TPR"/>
    <property type="match status" value="2"/>
</dbReference>
<feature type="signal peptide" evidence="9">
    <location>
        <begin position="1"/>
        <end position="21"/>
    </location>
</feature>
<dbReference type="SUPFAM" id="SSF55874">
    <property type="entry name" value="ATPase domain of HSP90 chaperone/DNA topoisomerase II/histidine kinase"/>
    <property type="match status" value="1"/>
</dbReference>
<dbReference type="Pfam" id="PF13181">
    <property type="entry name" value="TPR_8"/>
    <property type="match status" value="1"/>
</dbReference>
<organism evidence="12 13">
    <name type="scientific">Hymenobacter cavernae</name>
    <dbReference type="NCBI Taxonomy" id="2044852"/>
    <lineage>
        <taxon>Bacteria</taxon>
        <taxon>Pseudomonadati</taxon>
        <taxon>Bacteroidota</taxon>
        <taxon>Cytophagia</taxon>
        <taxon>Cytophagales</taxon>
        <taxon>Hymenobacteraceae</taxon>
        <taxon>Hymenobacter</taxon>
    </lineage>
</organism>
<feature type="chain" id="PRO_5047440091" description="histidine kinase" evidence="9">
    <location>
        <begin position="22"/>
        <end position="623"/>
    </location>
</feature>
<proteinExistence type="predicted"/>
<dbReference type="Pfam" id="PF07568">
    <property type="entry name" value="HisKA_2"/>
    <property type="match status" value="1"/>
</dbReference>
<evidence type="ECO:0000256" key="1">
    <source>
        <dbReference type="ARBA" id="ARBA00000085"/>
    </source>
</evidence>
<keyword evidence="3" id="KW-0597">Phosphoprotein</keyword>
<evidence type="ECO:0000256" key="6">
    <source>
        <dbReference type="ARBA" id="ARBA00022777"/>
    </source>
</evidence>
<dbReference type="Gene3D" id="3.30.565.10">
    <property type="entry name" value="Histidine kinase-like ATPase, C-terminal domain"/>
    <property type="match status" value="1"/>
</dbReference>
<feature type="repeat" description="TPR" evidence="8">
    <location>
        <begin position="89"/>
        <end position="122"/>
    </location>
</feature>
<dbReference type="InterPro" id="IPR003594">
    <property type="entry name" value="HATPase_dom"/>
</dbReference>
<dbReference type="Proteomes" id="UP000632273">
    <property type="component" value="Unassembled WGS sequence"/>
</dbReference>
<dbReference type="SMART" id="SM00911">
    <property type="entry name" value="HWE_HK"/>
    <property type="match status" value="1"/>
</dbReference>
<evidence type="ECO:0000256" key="9">
    <source>
        <dbReference type="SAM" id="SignalP"/>
    </source>
</evidence>
<dbReference type="SMART" id="SM00028">
    <property type="entry name" value="TPR"/>
    <property type="match status" value="4"/>
</dbReference>
<evidence type="ECO:0000259" key="11">
    <source>
        <dbReference type="SMART" id="SM00911"/>
    </source>
</evidence>
<keyword evidence="6" id="KW-0418">Kinase</keyword>
<dbReference type="InterPro" id="IPR011102">
    <property type="entry name" value="Sig_transdc_His_kinase_HWE"/>
</dbReference>
<name>A0ABQ1TX98_9BACT</name>
<reference evidence="13" key="1">
    <citation type="journal article" date="2019" name="Int. J. Syst. Evol. Microbiol.">
        <title>The Global Catalogue of Microorganisms (GCM) 10K type strain sequencing project: providing services to taxonomists for standard genome sequencing and annotation.</title>
        <authorList>
            <consortium name="The Broad Institute Genomics Platform"/>
            <consortium name="The Broad Institute Genome Sequencing Center for Infectious Disease"/>
            <person name="Wu L."/>
            <person name="Ma J."/>
        </authorList>
    </citation>
    <scope>NUCLEOTIDE SEQUENCE [LARGE SCALE GENOMIC DNA]</scope>
    <source>
        <strain evidence="13">CGMCC 1.15197</strain>
    </source>
</reference>
<dbReference type="Gene3D" id="3.30.450.20">
    <property type="entry name" value="PAS domain"/>
    <property type="match status" value="1"/>
</dbReference>
<feature type="repeat" description="TPR" evidence="8">
    <location>
        <begin position="129"/>
        <end position="162"/>
    </location>
</feature>
<evidence type="ECO:0000259" key="10">
    <source>
        <dbReference type="SMART" id="SM00387"/>
    </source>
</evidence>
<evidence type="ECO:0000256" key="3">
    <source>
        <dbReference type="ARBA" id="ARBA00022553"/>
    </source>
</evidence>
<keyword evidence="7" id="KW-0067">ATP-binding</keyword>
<comment type="catalytic activity">
    <reaction evidence="1">
        <text>ATP + protein L-histidine = ADP + protein N-phospho-L-histidine.</text>
        <dbReference type="EC" id="2.7.13.3"/>
    </reaction>
</comment>
<dbReference type="SUPFAM" id="SSF48452">
    <property type="entry name" value="TPR-like"/>
    <property type="match status" value="2"/>
</dbReference>
<dbReference type="SMART" id="SM00387">
    <property type="entry name" value="HATPase_c"/>
    <property type="match status" value="1"/>
</dbReference>
<sequence>MKLLFTIICSFLFLSAGWAQRPADEPAHTAPDFAHLQAAISSLPDTTRIDQLREFTDVMIEKGKFGEAQQALAEAKKVALATKNDYLLSGVYFSIGYLASNQSDHSTAVRNYQQAFDLVKNTPRYKRQARILLALGEAYTITNDWQNAEHYLQQALAIARQHQLSTSMAQVYGDLSNLAGMQQQPVKASGYNQQALAIYRAEKDWQSYYGGLLNQAIIYKNLGQHAQSEKTYQQVLAYAEQQHDDYIKSYIYSNLPNTLLLLKRPAEAEKYAQLGLAAADKGAPDEAYLRRELYDILTRVKEQQHDYQQALAYHRLSAAYRDTMLNEQKSKQLIEAETRYQTKEKQAEITRLDEANAQRVRQLWGLGIGLSVLTLLLALTAWQYQVIRRTNKQLHETNQTILDNNRRITEQSNRLTMLMKELHHRVKNNLAIVSSLLRLQSNRLTDQGAVKAVREGQQRIEAMSLIHQRLYQTDNVTTVDMRRYITDLAESLMTAYGHDPADVDFQIQVEQAVLDVDLAVPLGLILNELLTNSFKYAFAQVARPGLRIYLGPDHIAGGELLLEVQDNGPGIDLAQWNQPSGSFGKRLIASLSEQVGGEMEFLNQQGALYRLHIATAPVLAPTT</sequence>
<protein>
    <recommendedName>
        <fullName evidence="2">histidine kinase</fullName>
        <ecNumber evidence="2">2.7.13.3</ecNumber>
    </recommendedName>
</protein>
<keyword evidence="9" id="KW-0732">Signal</keyword>
<evidence type="ECO:0000256" key="8">
    <source>
        <dbReference type="PROSITE-ProRule" id="PRU00339"/>
    </source>
</evidence>